<feature type="domain" description="JAB" evidence="6">
    <location>
        <begin position="31"/>
        <end position="124"/>
    </location>
</feature>
<keyword evidence="3" id="KW-0378">Hydrolase</keyword>
<dbReference type="EMBL" id="JAEKNN010000008">
    <property type="protein sequence ID" value="MBJ7608115.1"/>
    <property type="molecule type" value="Genomic_DNA"/>
</dbReference>
<keyword evidence="1" id="KW-0645">Protease</keyword>
<protein>
    <submittedName>
        <fullName evidence="7">Mov34/MPN/PAD-1 family protein</fullName>
    </submittedName>
</protein>
<dbReference type="Proteomes" id="UP000614410">
    <property type="component" value="Unassembled WGS sequence"/>
</dbReference>
<keyword evidence="4" id="KW-0862">Zinc</keyword>
<evidence type="ECO:0000256" key="3">
    <source>
        <dbReference type="ARBA" id="ARBA00022801"/>
    </source>
</evidence>
<organism evidence="7 8">
    <name type="scientific">Candidatus Amunia macphersoniae</name>
    <dbReference type="NCBI Taxonomy" id="3127014"/>
    <lineage>
        <taxon>Bacteria</taxon>
        <taxon>Bacillati</taxon>
        <taxon>Candidatus Dormiibacterota</taxon>
        <taxon>Candidatus Dormibacteria</taxon>
        <taxon>Candidatus Aeolococcales</taxon>
        <taxon>Candidatus Aeolococcaceae</taxon>
        <taxon>Candidatus Amunia</taxon>
    </lineage>
</organism>
<gene>
    <name evidence="7" type="ORF">JF887_01615</name>
</gene>
<proteinExistence type="predicted"/>
<dbReference type="GO" id="GO:0008237">
    <property type="term" value="F:metallopeptidase activity"/>
    <property type="evidence" value="ECO:0007669"/>
    <property type="project" value="UniProtKB-KW"/>
</dbReference>
<keyword evidence="2" id="KW-0479">Metal-binding</keyword>
<dbReference type="InterPro" id="IPR028090">
    <property type="entry name" value="JAB_dom_prok"/>
</dbReference>
<evidence type="ECO:0000259" key="6">
    <source>
        <dbReference type="Pfam" id="PF14464"/>
    </source>
</evidence>
<evidence type="ECO:0000313" key="8">
    <source>
        <dbReference type="Proteomes" id="UP000614410"/>
    </source>
</evidence>
<dbReference type="GO" id="GO:0046872">
    <property type="term" value="F:metal ion binding"/>
    <property type="evidence" value="ECO:0007669"/>
    <property type="project" value="UniProtKB-KW"/>
</dbReference>
<evidence type="ECO:0000313" key="7">
    <source>
        <dbReference type="EMBL" id="MBJ7608115.1"/>
    </source>
</evidence>
<reference evidence="7 8" key="1">
    <citation type="submission" date="2020-10" db="EMBL/GenBank/DDBJ databases">
        <title>Ca. Dormibacterota MAGs.</title>
        <authorList>
            <person name="Montgomery K."/>
        </authorList>
    </citation>
    <scope>NUCLEOTIDE SEQUENCE [LARGE SCALE GENOMIC DNA]</scope>
    <source>
        <strain evidence="7">Mitchell_Peninsula_5</strain>
    </source>
</reference>
<evidence type="ECO:0000256" key="5">
    <source>
        <dbReference type="ARBA" id="ARBA00023049"/>
    </source>
</evidence>
<sequence length="180" mass="20218">MLTASVTEPCVWVDIRARRSIDEEAYRYRFTETGGGLFGWESATDVVVLLATSPGPRAEHHLRSYVGDRGHLGEEIRMIYDASDGRCRFLGTWHTHPRGRAAPSHRDTSTAAGMAQEVEVQLPSPLLLIKATLPVLRSRVGLLSAFRWDRAKSSLEQWAMVIHVIDISWGSDRLRHLVES</sequence>
<evidence type="ECO:0000256" key="2">
    <source>
        <dbReference type="ARBA" id="ARBA00022723"/>
    </source>
</evidence>
<dbReference type="AlphaFoldDB" id="A0A934KLQ2"/>
<dbReference type="Pfam" id="PF14464">
    <property type="entry name" value="Prok-JAB"/>
    <property type="match status" value="1"/>
</dbReference>
<keyword evidence="5" id="KW-0482">Metalloprotease</keyword>
<name>A0A934KLQ2_9BACT</name>
<dbReference type="Gene3D" id="3.40.140.10">
    <property type="entry name" value="Cytidine Deaminase, domain 2"/>
    <property type="match status" value="1"/>
</dbReference>
<dbReference type="SUPFAM" id="SSF102712">
    <property type="entry name" value="JAB1/MPN domain"/>
    <property type="match status" value="1"/>
</dbReference>
<comment type="caution">
    <text evidence="7">The sequence shown here is derived from an EMBL/GenBank/DDBJ whole genome shotgun (WGS) entry which is preliminary data.</text>
</comment>
<accession>A0A934KLQ2</accession>
<evidence type="ECO:0000256" key="4">
    <source>
        <dbReference type="ARBA" id="ARBA00022833"/>
    </source>
</evidence>
<dbReference type="GO" id="GO:0006508">
    <property type="term" value="P:proteolysis"/>
    <property type="evidence" value="ECO:0007669"/>
    <property type="project" value="UniProtKB-KW"/>
</dbReference>
<evidence type="ECO:0000256" key="1">
    <source>
        <dbReference type="ARBA" id="ARBA00022670"/>
    </source>
</evidence>